<dbReference type="AlphaFoldDB" id="A6F3Q8"/>
<evidence type="ECO:0000256" key="2">
    <source>
        <dbReference type="ARBA" id="ARBA00010333"/>
    </source>
</evidence>
<dbReference type="CDD" id="cd01007">
    <property type="entry name" value="PBP2_BvgS_HisK_like"/>
    <property type="match status" value="2"/>
</dbReference>
<keyword evidence="4" id="KW-1133">Transmembrane helix</keyword>
<dbReference type="SUPFAM" id="SSF53850">
    <property type="entry name" value="Periplasmic binding protein-like II"/>
    <property type="match status" value="3"/>
</dbReference>
<dbReference type="CDD" id="cd13708">
    <property type="entry name" value="PBP2_BvgS_like_1"/>
    <property type="match status" value="1"/>
</dbReference>
<name>A6F3Q8_9GAMM</name>
<keyword evidence="4" id="KW-0812">Transmembrane</keyword>
<comment type="similarity">
    <text evidence="2">Belongs to the bacterial solute-binding protein 3 family.</text>
</comment>
<evidence type="ECO:0000256" key="4">
    <source>
        <dbReference type="SAM" id="Phobius"/>
    </source>
</evidence>
<feature type="transmembrane region" description="Helical" evidence="4">
    <location>
        <begin position="763"/>
        <end position="781"/>
    </location>
</feature>
<dbReference type="InterPro" id="IPR029787">
    <property type="entry name" value="Nucleotide_cyclase"/>
</dbReference>
<keyword evidence="6" id="KW-0418">Kinase</keyword>
<dbReference type="InterPro" id="IPR001638">
    <property type="entry name" value="Solute-binding_3/MltF_N"/>
</dbReference>
<sequence>MSAVIAGPKPSLITLLASIYGVLALTFLSTFAWPSVNEPVSVGIVADNKPYTSMVGRTASGFSIDIVREVARQSGLDIEFRAGTWPEVFGAFERGEIDIIEGISYNDDRARTVQFTKPYHIRQMHLMHDPVNPLKNIDSLESLNDYRIGVVRDVYFRDALQTAGVSLVTYDSIPGLIRALAFGWVDGIIGPELTLDYYANQAGFRFLEIAGPAPLGEWSKEDFRLGVLKENDELFNVVSSGLAAIPDERIEELFNRWQEYGGTSVAESSGFTLSDAHQRYISEAGPVRVGFMSDYAPFSFHDADALQGLSVDVLNRISDLTGLQIIPVPGQWSELYPRFLNRDIDIMANISKTEEREAFTRFTRPYHIIPNVAFTLDKNLLFNSLADLQGLKVAIGSGIYYEGALREALGDNVFSFTAQQAMFQALAEGSVDVALAALPNGNYWVRELRIAGVDIAGEMTLDGMPGEDLRFGVRPALEPLAFIMDAALGAISQTEMRTIENRWLGTSTRRNQPPGTDPLTFSEAEQAWLADRNRRLTICVDPDWLPLEGLSEDNKHLGISADIFALFTERSNIKFTPLPVDSWAESIKAVKERQCDLLSMAMETPELLEYLSFTEPYIQIPSVLLGRVEAPYINTLDDISDQPVGVVKDYAFLELLRTTNPHLNLVEVPSEKTGLRMVQERKLAGYLGTLSTASYNMQELGLADLKVLGRIPADWTPGVATRNDQPELLNIMQKLVSSLTDEERKSVEQQWAGLLEPTVDYTLMFQLTVGAVVLVGLLCYWNRKLGRLNRELAAANDRLAHLSVTDDLTQIGNRSYFDREFSKSFHWCQRHGAGFAVAMVDADHFKEINDTYGHDAGDRCLVALADTMRTHFRRDTDRLTRFGGEEFVMFTSFSDREELVSRLEGFREGLAGQTTCCNDEQIRFTVSIGLATGTPGKDTVPAEFLRLADKALYLAKQNGRNRLEALTIESPAEDQAARQG</sequence>
<keyword evidence="7" id="KW-1185">Reference proteome</keyword>
<evidence type="ECO:0000313" key="7">
    <source>
        <dbReference type="Proteomes" id="UP000005856"/>
    </source>
</evidence>
<keyword evidence="3" id="KW-0732">Signal</keyword>
<keyword evidence="4" id="KW-0472">Membrane</keyword>
<dbReference type="Gene3D" id="3.30.70.270">
    <property type="match status" value="1"/>
</dbReference>
<dbReference type="SMART" id="SM00062">
    <property type="entry name" value="PBPb"/>
    <property type="match status" value="3"/>
</dbReference>
<dbReference type="InterPro" id="IPR000160">
    <property type="entry name" value="GGDEF_dom"/>
</dbReference>
<dbReference type="SUPFAM" id="SSF55073">
    <property type="entry name" value="Nucleotide cyclase"/>
    <property type="match status" value="1"/>
</dbReference>
<dbReference type="Gene3D" id="3.40.190.10">
    <property type="entry name" value="Periplasmic binding protein-like II"/>
    <property type="match status" value="6"/>
</dbReference>
<dbReference type="EMBL" id="ABCP01000034">
    <property type="protein sequence ID" value="EDM46614.1"/>
    <property type="molecule type" value="Genomic_DNA"/>
</dbReference>
<dbReference type="SMART" id="SM00267">
    <property type="entry name" value="GGDEF"/>
    <property type="match status" value="1"/>
</dbReference>
<dbReference type="InterPro" id="IPR043128">
    <property type="entry name" value="Rev_trsase/Diguanyl_cyclase"/>
</dbReference>
<dbReference type="PROSITE" id="PS50887">
    <property type="entry name" value="GGDEF"/>
    <property type="match status" value="1"/>
</dbReference>
<dbReference type="PANTHER" id="PTHR35936:SF35">
    <property type="entry name" value="L-CYSTINE-BINDING PROTEIN TCYJ"/>
    <property type="match status" value="1"/>
</dbReference>
<comment type="caution">
    <text evidence="6">The sequence shown here is derived from an EMBL/GenBank/DDBJ whole genome shotgun (WGS) entry which is preliminary data.</text>
</comment>
<accession>A6F3Q8</accession>
<proteinExistence type="inferred from homology"/>
<dbReference type="eggNOG" id="COG3706">
    <property type="taxonomic scope" value="Bacteria"/>
</dbReference>
<feature type="domain" description="GGDEF" evidence="5">
    <location>
        <begin position="833"/>
        <end position="968"/>
    </location>
</feature>
<reference evidence="6 7" key="1">
    <citation type="submission" date="2007-06" db="EMBL/GenBank/DDBJ databases">
        <authorList>
            <person name="Green D."/>
            <person name="Ferriera S."/>
            <person name="Johnson J."/>
            <person name="Kravitz S."/>
            <person name="Beeson K."/>
            <person name="Sutton G."/>
            <person name="Rogers Y.-H."/>
            <person name="Friedman R."/>
            <person name="Frazier M."/>
            <person name="Venter J.C."/>
        </authorList>
    </citation>
    <scope>NUCLEOTIDE SEQUENCE [LARGE SCALE GENOMIC DNA]</scope>
    <source>
        <strain evidence="6 7">DG893</strain>
    </source>
</reference>
<protein>
    <submittedName>
        <fullName evidence="6">SENSORY TRANSDUCTION HISTIDINE KINASE</fullName>
    </submittedName>
</protein>
<dbReference type="OrthoDB" id="9180959at2"/>
<dbReference type="Pfam" id="PF00990">
    <property type="entry name" value="GGDEF"/>
    <property type="match status" value="1"/>
</dbReference>
<feature type="transmembrane region" description="Helical" evidence="4">
    <location>
        <begin position="12"/>
        <end position="33"/>
    </location>
</feature>
<dbReference type="CDD" id="cd01949">
    <property type="entry name" value="GGDEF"/>
    <property type="match status" value="1"/>
</dbReference>
<dbReference type="RefSeq" id="WP_007154892.1">
    <property type="nucleotide sequence ID" value="NZ_ABCP01000034.1"/>
</dbReference>
<dbReference type="eggNOG" id="COG0834">
    <property type="taxonomic scope" value="Bacteria"/>
</dbReference>
<dbReference type="FunFam" id="3.30.70.270:FF:000001">
    <property type="entry name" value="Diguanylate cyclase domain protein"/>
    <property type="match status" value="1"/>
</dbReference>
<dbReference type="NCBIfam" id="TIGR00254">
    <property type="entry name" value="GGDEF"/>
    <property type="match status" value="1"/>
</dbReference>
<dbReference type="Pfam" id="PF00497">
    <property type="entry name" value="SBP_bac_3"/>
    <property type="match status" value="3"/>
</dbReference>
<comment type="cofactor">
    <cofactor evidence="1">
        <name>Mg(2+)</name>
        <dbReference type="ChEBI" id="CHEBI:18420"/>
    </cofactor>
</comment>
<gene>
    <name evidence="6" type="ORF">MDG893_19444</name>
</gene>
<evidence type="ECO:0000313" key="6">
    <source>
        <dbReference type="EMBL" id="EDM46614.1"/>
    </source>
</evidence>
<keyword evidence="6" id="KW-0808">Transferase</keyword>
<evidence type="ECO:0000256" key="3">
    <source>
        <dbReference type="ARBA" id="ARBA00022729"/>
    </source>
</evidence>
<dbReference type="PANTHER" id="PTHR35936">
    <property type="entry name" value="MEMBRANE-BOUND LYTIC MUREIN TRANSGLYCOSYLASE F"/>
    <property type="match status" value="1"/>
</dbReference>
<dbReference type="Proteomes" id="UP000005856">
    <property type="component" value="Unassembled WGS sequence"/>
</dbReference>
<organism evidence="6 7">
    <name type="scientific">Marinobacter algicola DG893</name>
    <dbReference type="NCBI Taxonomy" id="443152"/>
    <lineage>
        <taxon>Bacteria</taxon>
        <taxon>Pseudomonadati</taxon>
        <taxon>Pseudomonadota</taxon>
        <taxon>Gammaproteobacteria</taxon>
        <taxon>Pseudomonadales</taxon>
        <taxon>Marinobacteraceae</taxon>
        <taxon>Marinobacter</taxon>
    </lineage>
</organism>
<evidence type="ECO:0000259" key="5">
    <source>
        <dbReference type="PROSITE" id="PS50887"/>
    </source>
</evidence>
<dbReference type="GO" id="GO:0016301">
    <property type="term" value="F:kinase activity"/>
    <property type="evidence" value="ECO:0007669"/>
    <property type="project" value="UniProtKB-KW"/>
</dbReference>
<evidence type="ECO:0000256" key="1">
    <source>
        <dbReference type="ARBA" id="ARBA00001946"/>
    </source>
</evidence>
<dbReference type="STRING" id="443152.MDG893_19444"/>